<dbReference type="GO" id="GO:0048039">
    <property type="term" value="F:ubiquinone binding"/>
    <property type="evidence" value="ECO:0007669"/>
    <property type="project" value="InterPro"/>
</dbReference>
<feature type="domain" description="Coenzyme Q-binding protein COQ10 START" evidence="2">
    <location>
        <begin position="15"/>
        <end position="134"/>
    </location>
</feature>
<dbReference type="SUPFAM" id="SSF55961">
    <property type="entry name" value="Bet v1-like"/>
    <property type="match status" value="1"/>
</dbReference>
<keyword evidence="4" id="KW-1185">Reference proteome</keyword>
<evidence type="ECO:0000259" key="2">
    <source>
        <dbReference type="Pfam" id="PF03364"/>
    </source>
</evidence>
<evidence type="ECO:0000256" key="1">
    <source>
        <dbReference type="ARBA" id="ARBA00008918"/>
    </source>
</evidence>
<dbReference type="AlphaFoldDB" id="A0A0H4J3D1"/>
<organism evidence="3 4">
    <name type="scientific">Methylophilales bacterium MBRS-H7</name>
    <dbReference type="NCBI Taxonomy" id="1623450"/>
    <lineage>
        <taxon>Bacteria</taxon>
        <taxon>Pseudomonadati</taxon>
        <taxon>Pseudomonadota</taxon>
        <taxon>Betaproteobacteria</taxon>
        <taxon>Nitrosomonadales</taxon>
        <taxon>OM43 clade</taxon>
    </lineage>
</organism>
<dbReference type="PANTHER" id="PTHR12901">
    <property type="entry name" value="SPERM PROTEIN HOMOLOG"/>
    <property type="match status" value="1"/>
</dbReference>
<protein>
    <submittedName>
        <fullName evidence="3">Cyclase</fullName>
    </submittedName>
</protein>
<dbReference type="GO" id="GO:0045333">
    <property type="term" value="P:cellular respiration"/>
    <property type="evidence" value="ECO:0007669"/>
    <property type="project" value="InterPro"/>
</dbReference>
<dbReference type="Pfam" id="PF03364">
    <property type="entry name" value="Polyketide_cyc"/>
    <property type="match status" value="1"/>
</dbReference>
<dbReference type="EMBL" id="CP011002">
    <property type="protein sequence ID" value="AKO66263.1"/>
    <property type="molecule type" value="Genomic_DNA"/>
</dbReference>
<evidence type="ECO:0000313" key="3">
    <source>
        <dbReference type="EMBL" id="AKO66263.1"/>
    </source>
</evidence>
<dbReference type="Gene3D" id="3.30.530.20">
    <property type="match status" value="1"/>
</dbReference>
<dbReference type="Proteomes" id="UP000066549">
    <property type="component" value="Chromosome"/>
</dbReference>
<comment type="similarity">
    <text evidence="1">Belongs to the ribosome association toxin RatA family.</text>
</comment>
<sequence>MMIINKSAFVFFNQKKIFQLVDDVEHYPDFLPWCGGSKVIKRTEEITEATIEINFKGVKQSFTTRNVKKPFEVMEINLVDGPFKKLTGLWKFADIDKNSCKIELSLIYEFDNLILEKLIGPIFNIIANTFIDEFIKEANKRFNE</sequence>
<dbReference type="PANTHER" id="PTHR12901:SF10">
    <property type="entry name" value="COENZYME Q-BINDING PROTEIN COQ10, MITOCHONDRIAL"/>
    <property type="match status" value="1"/>
</dbReference>
<dbReference type="CDD" id="cd07813">
    <property type="entry name" value="COQ10p_like"/>
    <property type="match status" value="1"/>
</dbReference>
<proteinExistence type="inferred from homology"/>
<name>A0A0H4J3D1_9PROT</name>
<accession>A0A0H4J3D1</accession>
<reference evidence="3 4" key="1">
    <citation type="submission" date="2015-03" db="EMBL/GenBank/DDBJ databases">
        <title>Comparative analysis of the OM43 clade including a novel species from Red Sea uncovers genomic and metabolic diversity among marine methylotrophs.</title>
        <authorList>
            <person name="Jimenez-Infante F."/>
            <person name="Ngugi D.K."/>
            <person name="Vinu M."/>
            <person name="Alam I."/>
            <person name="Kamau A."/>
            <person name="Blom J."/>
            <person name="Bajic V.B."/>
            <person name="Stingl U."/>
        </authorList>
    </citation>
    <scope>NUCLEOTIDE SEQUENCE [LARGE SCALE GENOMIC DNA]</scope>
    <source>
        <strain evidence="3 4">MBRSH7</strain>
    </source>
</reference>
<dbReference type="PATRIC" id="fig|1623450.3.peg.1247"/>
<dbReference type="InterPro" id="IPR023393">
    <property type="entry name" value="START-like_dom_sf"/>
</dbReference>
<dbReference type="InterPro" id="IPR005031">
    <property type="entry name" value="COQ10_START"/>
</dbReference>
<evidence type="ECO:0000313" key="4">
    <source>
        <dbReference type="Proteomes" id="UP000066549"/>
    </source>
</evidence>
<gene>
    <name evidence="3" type="ORF">VI33_06245</name>
</gene>
<dbReference type="InterPro" id="IPR044996">
    <property type="entry name" value="COQ10-like"/>
</dbReference>